<accession>A0A6A1VEY2</accession>
<organism evidence="7 8">
    <name type="scientific">Morella rubra</name>
    <name type="common">Chinese bayberry</name>
    <dbReference type="NCBI Taxonomy" id="262757"/>
    <lineage>
        <taxon>Eukaryota</taxon>
        <taxon>Viridiplantae</taxon>
        <taxon>Streptophyta</taxon>
        <taxon>Embryophyta</taxon>
        <taxon>Tracheophyta</taxon>
        <taxon>Spermatophyta</taxon>
        <taxon>Magnoliopsida</taxon>
        <taxon>eudicotyledons</taxon>
        <taxon>Gunneridae</taxon>
        <taxon>Pentapetalae</taxon>
        <taxon>rosids</taxon>
        <taxon>fabids</taxon>
        <taxon>Fagales</taxon>
        <taxon>Myricaceae</taxon>
        <taxon>Morella</taxon>
    </lineage>
</organism>
<evidence type="ECO:0000256" key="5">
    <source>
        <dbReference type="ARBA" id="ARBA00024045"/>
    </source>
</evidence>
<sequence>MSANEFEFLKIETYILKVHMNCQGCVQKVRKLLRKIEGVYQVHIDVEEQKVTVTGSADSATLINKLVRSGKHAELWSPIANRRRARIVDGDKNLDQTHYVVNGNPHMLPNLFGREDDELASEWYSDQSRGNKAVTGDEFDHHLLAAMQNVDLSGDVATTVGGHDKLANNMPPLSSYAGFQGNGDSFIGIGGHEFGGGLPIYEHDHQSPIMRTNLQGHPYNYPPTGMINIDMRDRNAVNNMMFNDDVHMRKPWTISHGSSQVPITHNFYYELSPTNHEN</sequence>
<dbReference type="CDD" id="cd00371">
    <property type="entry name" value="HMA"/>
    <property type="match status" value="1"/>
</dbReference>
<evidence type="ECO:0000256" key="4">
    <source>
        <dbReference type="ARBA" id="ARBA00023289"/>
    </source>
</evidence>
<dbReference type="InterPro" id="IPR006121">
    <property type="entry name" value="HMA_dom"/>
</dbReference>
<keyword evidence="4" id="KW-0636">Prenylation</keyword>
<name>A0A6A1VEY2_9ROSI</name>
<evidence type="ECO:0000256" key="2">
    <source>
        <dbReference type="ARBA" id="ARBA00022723"/>
    </source>
</evidence>
<comment type="similarity">
    <text evidence="5">Belongs to the HIPP family.</text>
</comment>
<dbReference type="FunFam" id="3.30.70.100:FF:000008">
    <property type="entry name" value="Copper transport protein ATOX1"/>
    <property type="match status" value="1"/>
</dbReference>
<evidence type="ECO:0000256" key="3">
    <source>
        <dbReference type="ARBA" id="ARBA00023288"/>
    </source>
</evidence>
<comment type="caution">
    <text evidence="7">The sequence shown here is derived from an EMBL/GenBank/DDBJ whole genome shotgun (WGS) entry which is preliminary data.</text>
</comment>
<dbReference type="InterPro" id="IPR036163">
    <property type="entry name" value="HMA_dom_sf"/>
</dbReference>
<dbReference type="EMBL" id="RXIC02000024">
    <property type="protein sequence ID" value="KAB1211274.1"/>
    <property type="molecule type" value="Genomic_DNA"/>
</dbReference>
<dbReference type="Proteomes" id="UP000516437">
    <property type="component" value="Chromosome 6"/>
</dbReference>
<dbReference type="PROSITE" id="PS50846">
    <property type="entry name" value="HMA_2"/>
    <property type="match status" value="1"/>
</dbReference>
<feature type="domain" description="HMA" evidence="6">
    <location>
        <begin position="11"/>
        <end position="74"/>
    </location>
</feature>
<dbReference type="AlphaFoldDB" id="A0A6A1VEY2"/>
<keyword evidence="8" id="KW-1185">Reference proteome</keyword>
<dbReference type="OrthoDB" id="689350at2759"/>
<dbReference type="GO" id="GO:0046872">
    <property type="term" value="F:metal ion binding"/>
    <property type="evidence" value="ECO:0007669"/>
    <property type="project" value="UniProtKB-KW"/>
</dbReference>
<gene>
    <name evidence="7" type="ORF">CJ030_MR6G021536</name>
</gene>
<reference evidence="7 8" key="1">
    <citation type="journal article" date="2019" name="Plant Biotechnol. J.">
        <title>The red bayberry genome and genetic basis of sex determination.</title>
        <authorList>
            <person name="Jia H.M."/>
            <person name="Jia H.J."/>
            <person name="Cai Q.L."/>
            <person name="Wang Y."/>
            <person name="Zhao H.B."/>
            <person name="Yang W.F."/>
            <person name="Wang G.Y."/>
            <person name="Li Y.H."/>
            <person name="Zhan D.L."/>
            <person name="Shen Y.T."/>
            <person name="Niu Q.F."/>
            <person name="Chang L."/>
            <person name="Qiu J."/>
            <person name="Zhao L."/>
            <person name="Xie H.B."/>
            <person name="Fu W.Y."/>
            <person name="Jin J."/>
            <person name="Li X.W."/>
            <person name="Jiao Y."/>
            <person name="Zhou C.C."/>
            <person name="Tu T."/>
            <person name="Chai C.Y."/>
            <person name="Gao J.L."/>
            <person name="Fan L.J."/>
            <person name="van de Weg E."/>
            <person name="Wang J.Y."/>
            <person name="Gao Z.S."/>
        </authorList>
    </citation>
    <scope>NUCLEOTIDE SEQUENCE [LARGE SCALE GENOMIC DNA]</scope>
    <source>
        <tissue evidence="7">Leaves</tissue>
    </source>
</reference>
<evidence type="ECO:0000256" key="1">
    <source>
        <dbReference type="ARBA" id="ARBA00022481"/>
    </source>
</evidence>
<evidence type="ECO:0000313" key="7">
    <source>
        <dbReference type="EMBL" id="KAB1211274.1"/>
    </source>
</evidence>
<dbReference type="SUPFAM" id="SSF55008">
    <property type="entry name" value="HMA, heavy metal-associated domain"/>
    <property type="match status" value="1"/>
</dbReference>
<dbReference type="Gene3D" id="3.30.70.100">
    <property type="match status" value="1"/>
</dbReference>
<dbReference type="Pfam" id="PF00403">
    <property type="entry name" value="HMA"/>
    <property type="match status" value="1"/>
</dbReference>
<dbReference type="PANTHER" id="PTHR45868">
    <property type="entry name" value="HEAVY METAL-ASSOCIATED ISOPRENYLATED PLANT PROTEIN 33-RELATED"/>
    <property type="match status" value="1"/>
</dbReference>
<dbReference type="PANTHER" id="PTHR45868:SF93">
    <property type="entry name" value="OS12G0144600 PROTEIN"/>
    <property type="match status" value="1"/>
</dbReference>
<protein>
    <submittedName>
        <fullName evidence="7">Copper transport protein CCH</fullName>
    </submittedName>
</protein>
<evidence type="ECO:0000313" key="8">
    <source>
        <dbReference type="Proteomes" id="UP000516437"/>
    </source>
</evidence>
<keyword evidence="2" id="KW-0479">Metal-binding</keyword>
<evidence type="ECO:0000259" key="6">
    <source>
        <dbReference type="PROSITE" id="PS50846"/>
    </source>
</evidence>
<keyword evidence="1" id="KW-0488">Methylation</keyword>
<keyword evidence="3" id="KW-0449">Lipoprotein</keyword>
<proteinExistence type="inferred from homology"/>